<sequence length="605" mass="65261">MTAPATGQAALRSATAVLSFDPAAFACARLAAELADEWVDLVQAGRLRETAGRLYLTAMKDFLTHVDATVSGSGSASLARSSPDLHHAVTEWIRILPSRHAPGSRTPGSHAGRVRALIARRAEHPDRPVAGHLNGWIAGALGVRRGGSTELDEFSRADKQKLVRAAQATRRATETRIRAGRALAATGTDPEAGGWTQPENVLWTIAHNVRSCNEIVSLLPDPSGMPPQQDSASGRCLRDRRDVLRHLVGQLFLTNMDLHAYKILLMAATGRAPEEITGLTEDDIEFSPHGVTITFGKNRAHARMRQAFSSEPAEAGLLHPSGPRLDAAEIIRSLLELNRPLAERMGISPVPLFLRASLAGVSLSVGLSTRHKGQRFSDWLAINNVTVDGAADIRRLRKSTKVEKAITFRGRISDIADDHSAQTFRGHYAHGTTLRVIAGDVVTAAQRHWLDKALAGPTVLDEQATQSLTDPQAAAVLGLSPADVEALRAGHLDMGVTECTDPFASPFGRPGQLCPVAPLRCLECRNAFVLPSNLPQLLLFAGHLDKLALRLSPQHFHALWGQSRANLIEVLKSRTSAEIAQARRQIAEDAITLHLPLASTVEFDA</sequence>
<dbReference type="AlphaFoldDB" id="A0A420EQH0"/>
<name>A0A420EQH0_9ACTN</name>
<evidence type="ECO:0000313" key="1">
    <source>
        <dbReference type="EMBL" id="RKF22923.1"/>
    </source>
</evidence>
<accession>A0A420EQH0</accession>
<comment type="caution">
    <text evidence="1">The sequence shown here is derived from an EMBL/GenBank/DDBJ whole genome shotgun (WGS) entry which is preliminary data.</text>
</comment>
<protein>
    <submittedName>
        <fullName evidence="1">Uncharacterized protein</fullName>
    </submittedName>
</protein>
<dbReference type="Proteomes" id="UP000285744">
    <property type="component" value="Unassembled WGS sequence"/>
</dbReference>
<reference evidence="1 2" key="1">
    <citation type="journal article" date="2018" name="Int. J. Syst. Evol. Microbiol.">
        <title>Micromonospora globbae sp. nov., an endophytic actinomycete isolated from roots of Globba winitii C. H. Wright.</title>
        <authorList>
            <person name="Kuncharoen N."/>
            <person name="Pittayakhajonwut P."/>
            <person name="Tanasupawat S."/>
        </authorList>
    </citation>
    <scope>NUCLEOTIDE SEQUENCE [LARGE SCALE GENOMIC DNA]</scope>
    <source>
        <strain evidence="1 2">WPS1-2</strain>
    </source>
</reference>
<organism evidence="1 2">
    <name type="scientific">Micromonospora globbae</name>
    <dbReference type="NCBI Taxonomy" id="1894969"/>
    <lineage>
        <taxon>Bacteria</taxon>
        <taxon>Bacillati</taxon>
        <taxon>Actinomycetota</taxon>
        <taxon>Actinomycetes</taxon>
        <taxon>Micromonosporales</taxon>
        <taxon>Micromonosporaceae</taxon>
        <taxon>Micromonospora</taxon>
    </lineage>
</organism>
<gene>
    <name evidence="1" type="ORF">D7I43_30685</name>
</gene>
<dbReference type="OrthoDB" id="4308266at2"/>
<proteinExistence type="predicted"/>
<evidence type="ECO:0000313" key="2">
    <source>
        <dbReference type="Proteomes" id="UP000285744"/>
    </source>
</evidence>
<dbReference type="RefSeq" id="WP_120332063.1">
    <property type="nucleotide sequence ID" value="NZ_RAQQ01000041.1"/>
</dbReference>
<dbReference type="EMBL" id="RAQQ01000041">
    <property type="protein sequence ID" value="RKF22923.1"/>
    <property type="molecule type" value="Genomic_DNA"/>
</dbReference>